<dbReference type="InterPro" id="IPR002850">
    <property type="entry name" value="PIN_toxin-like"/>
</dbReference>
<dbReference type="SMART" id="SM00670">
    <property type="entry name" value="PINc"/>
    <property type="match status" value="1"/>
</dbReference>
<comment type="caution">
    <text evidence="2">The sequence shown here is derived from an EMBL/GenBank/DDBJ whole genome shotgun (WGS) entry which is preliminary data.</text>
</comment>
<sequence>MQKVILDTNVIVSALIQKNYPFLIVEYCIERNATICLSSEILQEYVEVLSRPKFARFFDFKTNADFLIARLSEICEFSEPNDEVKIIKDAPDNRLLELAQISKADFLITGNTNDFTMKTFDDTRIVTPKEYWNNHK</sequence>
<dbReference type="OrthoDB" id="595154at2"/>
<dbReference type="RefSeq" id="WP_111610370.1">
    <property type="nucleotide sequence ID" value="NZ_QLLK01000002.1"/>
</dbReference>
<dbReference type="Pfam" id="PF13470">
    <property type="entry name" value="PIN_3"/>
    <property type="match status" value="1"/>
</dbReference>
<evidence type="ECO:0000313" key="2">
    <source>
        <dbReference type="EMBL" id="RAI94037.1"/>
    </source>
</evidence>
<dbReference type="PANTHER" id="PTHR34610">
    <property type="entry name" value="SSL7007 PROTEIN"/>
    <property type="match status" value="1"/>
</dbReference>
<reference evidence="2 3" key="1">
    <citation type="submission" date="2018-06" db="EMBL/GenBank/DDBJ databases">
        <title>Genomic Encyclopedia of Archaeal and Bacterial Type Strains, Phase II (KMG-II): from individual species to whole genera.</title>
        <authorList>
            <person name="Goeker M."/>
        </authorList>
    </citation>
    <scope>NUCLEOTIDE SEQUENCE [LARGE SCALE GENOMIC DNA]</scope>
    <source>
        <strain evidence="2 3">DSM 23446</strain>
    </source>
</reference>
<organism evidence="2 3">
    <name type="scientific">Algoriphagus yeomjeoni</name>
    <dbReference type="NCBI Taxonomy" id="291403"/>
    <lineage>
        <taxon>Bacteria</taxon>
        <taxon>Pseudomonadati</taxon>
        <taxon>Bacteroidota</taxon>
        <taxon>Cytophagia</taxon>
        <taxon>Cytophagales</taxon>
        <taxon>Cyclobacteriaceae</taxon>
        <taxon>Algoriphagus</taxon>
    </lineage>
</organism>
<dbReference type="EMBL" id="QLLK01000002">
    <property type="protein sequence ID" value="RAI94037.1"/>
    <property type="molecule type" value="Genomic_DNA"/>
</dbReference>
<gene>
    <name evidence="2" type="ORF">LV83_00944</name>
</gene>
<evidence type="ECO:0000259" key="1">
    <source>
        <dbReference type="SMART" id="SM00670"/>
    </source>
</evidence>
<dbReference type="Proteomes" id="UP000249610">
    <property type="component" value="Unassembled WGS sequence"/>
</dbReference>
<accession>A0A327PR55</accession>
<protein>
    <submittedName>
        <fullName evidence="2">Putative PIN family toxin of toxin-antitoxin system</fullName>
    </submittedName>
</protein>
<dbReference type="InterPro" id="IPR029060">
    <property type="entry name" value="PIN-like_dom_sf"/>
</dbReference>
<dbReference type="NCBIfam" id="TIGR00305">
    <property type="entry name" value="putative toxin-antitoxin system toxin component, PIN family"/>
    <property type="match status" value="1"/>
</dbReference>
<dbReference type="AlphaFoldDB" id="A0A327PR55"/>
<feature type="domain" description="PIN" evidence="1">
    <location>
        <begin position="2"/>
        <end position="116"/>
    </location>
</feature>
<evidence type="ECO:0000313" key="3">
    <source>
        <dbReference type="Proteomes" id="UP000249610"/>
    </source>
</evidence>
<name>A0A327PR55_9BACT</name>
<dbReference type="SUPFAM" id="SSF88723">
    <property type="entry name" value="PIN domain-like"/>
    <property type="match status" value="1"/>
</dbReference>
<dbReference type="PANTHER" id="PTHR34610:SF3">
    <property type="entry name" value="SSL7007 PROTEIN"/>
    <property type="match status" value="1"/>
</dbReference>
<keyword evidence="3" id="KW-1185">Reference proteome</keyword>
<proteinExistence type="predicted"/>
<dbReference type="InterPro" id="IPR002716">
    <property type="entry name" value="PIN_dom"/>
</dbReference>